<evidence type="ECO:0008006" key="10">
    <source>
        <dbReference type="Google" id="ProtNLM"/>
    </source>
</evidence>
<dbReference type="Gene3D" id="3.40.50.1820">
    <property type="entry name" value="alpha/beta hydrolase"/>
    <property type="match status" value="1"/>
</dbReference>
<evidence type="ECO:0000313" key="9">
    <source>
        <dbReference type="Proteomes" id="UP001417504"/>
    </source>
</evidence>
<dbReference type="InterPro" id="IPR033124">
    <property type="entry name" value="Ser_caboxypep_his_AS"/>
</dbReference>
<dbReference type="Pfam" id="PF00450">
    <property type="entry name" value="Peptidase_S10"/>
    <property type="match status" value="1"/>
</dbReference>
<sequence>MQARHYVPQLAEVIFDENKKASRENYINFKGFTIGNALMDYDTDQNGMFDYAWDHAVISDGVYKSIKANCNFSKENQNTGCYDAIEKYYDVYHIIDMYSLYSPTCPEGNPSAKSSLMTRSKTDSKKSLSSLDIWRRIPAGYDPCLENYATAYFNRRDVQKALHANVTKISRPWALCNYDVNLEWNDSARSVLPIIRKLVDGGLRIWVFSGDTDGRVPVIATRYTLNKLGLKIKEDWNPWYNQKEVGGWTIVYDGLSFLTVRGAGHQVPTFAPERSLQMIYHFLANKKLPSVPF</sequence>
<dbReference type="GO" id="GO:0005773">
    <property type="term" value="C:vacuole"/>
    <property type="evidence" value="ECO:0007669"/>
    <property type="project" value="TreeGrafter"/>
</dbReference>
<dbReference type="Proteomes" id="UP001417504">
    <property type="component" value="Unassembled WGS sequence"/>
</dbReference>
<evidence type="ECO:0000313" key="8">
    <source>
        <dbReference type="EMBL" id="KAK9115544.1"/>
    </source>
</evidence>
<evidence type="ECO:0000256" key="2">
    <source>
        <dbReference type="ARBA" id="ARBA00022645"/>
    </source>
</evidence>
<organism evidence="8 9">
    <name type="scientific">Stephania japonica</name>
    <dbReference type="NCBI Taxonomy" id="461633"/>
    <lineage>
        <taxon>Eukaryota</taxon>
        <taxon>Viridiplantae</taxon>
        <taxon>Streptophyta</taxon>
        <taxon>Embryophyta</taxon>
        <taxon>Tracheophyta</taxon>
        <taxon>Spermatophyta</taxon>
        <taxon>Magnoliopsida</taxon>
        <taxon>Ranunculales</taxon>
        <taxon>Menispermaceae</taxon>
        <taxon>Menispermoideae</taxon>
        <taxon>Cissampelideae</taxon>
        <taxon>Stephania</taxon>
    </lineage>
</organism>
<dbReference type="InterPro" id="IPR029058">
    <property type="entry name" value="AB_hydrolase_fold"/>
</dbReference>
<keyword evidence="4" id="KW-0732">Signal</keyword>
<dbReference type="GO" id="GO:0006508">
    <property type="term" value="P:proteolysis"/>
    <property type="evidence" value="ECO:0007669"/>
    <property type="project" value="UniProtKB-KW"/>
</dbReference>
<dbReference type="SUPFAM" id="SSF53474">
    <property type="entry name" value="alpha/beta-Hydrolases"/>
    <property type="match status" value="1"/>
</dbReference>
<proteinExistence type="inferred from homology"/>
<keyword evidence="5" id="KW-0378">Hydrolase</keyword>
<comment type="caution">
    <text evidence="8">The sequence shown here is derived from an EMBL/GenBank/DDBJ whole genome shotgun (WGS) entry which is preliminary data.</text>
</comment>
<accession>A0AAP0IHB9</accession>
<dbReference type="InterPro" id="IPR001563">
    <property type="entry name" value="Peptidase_S10"/>
</dbReference>
<name>A0AAP0IHB9_9MAGN</name>
<keyword evidence="9" id="KW-1185">Reference proteome</keyword>
<protein>
    <recommendedName>
        <fullName evidence="10">Serine carboxypeptidase-like 34</fullName>
    </recommendedName>
</protein>
<dbReference type="PANTHER" id="PTHR11802">
    <property type="entry name" value="SERINE PROTEASE FAMILY S10 SERINE CARBOXYPEPTIDASE"/>
    <property type="match status" value="1"/>
</dbReference>
<keyword evidence="2" id="KW-0121">Carboxypeptidase</keyword>
<evidence type="ECO:0000256" key="5">
    <source>
        <dbReference type="ARBA" id="ARBA00022801"/>
    </source>
</evidence>
<evidence type="ECO:0000256" key="3">
    <source>
        <dbReference type="ARBA" id="ARBA00022670"/>
    </source>
</evidence>
<dbReference type="AlphaFoldDB" id="A0AAP0IHB9"/>
<dbReference type="Gene3D" id="6.10.250.940">
    <property type="match status" value="1"/>
</dbReference>
<evidence type="ECO:0000256" key="4">
    <source>
        <dbReference type="ARBA" id="ARBA00022729"/>
    </source>
</evidence>
<dbReference type="Gene3D" id="3.40.50.11320">
    <property type="match status" value="1"/>
</dbReference>
<keyword evidence="3" id="KW-0645">Protease</keyword>
<dbReference type="FunFam" id="3.40.50.11320:FF:000001">
    <property type="entry name" value="Carboxypeptidase"/>
    <property type="match status" value="1"/>
</dbReference>
<evidence type="ECO:0000256" key="6">
    <source>
        <dbReference type="ARBA" id="ARBA00023157"/>
    </source>
</evidence>
<dbReference type="GO" id="GO:0004185">
    <property type="term" value="F:serine-type carboxypeptidase activity"/>
    <property type="evidence" value="ECO:0007669"/>
    <property type="project" value="InterPro"/>
</dbReference>
<keyword evidence="7" id="KW-0325">Glycoprotein</keyword>
<evidence type="ECO:0000256" key="1">
    <source>
        <dbReference type="ARBA" id="ARBA00009431"/>
    </source>
</evidence>
<gene>
    <name evidence="8" type="ORF">Sjap_014491</name>
</gene>
<comment type="similarity">
    <text evidence="1">Belongs to the peptidase S10 family.</text>
</comment>
<evidence type="ECO:0000256" key="7">
    <source>
        <dbReference type="ARBA" id="ARBA00023180"/>
    </source>
</evidence>
<reference evidence="8 9" key="1">
    <citation type="submission" date="2024-01" db="EMBL/GenBank/DDBJ databases">
        <title>Genome assemblies of Stephania.</title>
        <authorList>
            <person name="Yang L."/>
        </authorList>
    </citation>
    <scope>NUCLEOTIDE SEQUENCE [LARGE SCALE GENOMIC DNA]</scope>
    <source>
        <strain evidence="8">QJT</strain>
        <tissue evidence="8">Leaf</tissue>
    </source>
</reference>
<dbReference type="PANTHER" id="PTHR11802:SF31">
    <property type="entry name" value="SERINE CARBOXYPEPTIDASE-LIKE 34"/>
    <property type="match status" value="1"/>
</dbReference>
<keyword evidence="6" id="KW-1015">Disulfide bond</keyword>
<dbReference type="PROSITE" id="PS00560">
    <property type="entry name" value="CARBOXYPEPT_SER_HIS"/>
    <property type="match status" value="1"/>
</dbReference>
<dbReference type="EMBL" id="JBBNAE010000006">
    <property type="protein sequence ID" value="KAK9115544.1"/>
    <property type="molecule type" value="Genomic_DNA"/>
</dbReference>